<dbReference type="SUPFAM" id="SSF51366">
    <property type="entry name" value="Ribulose-phoshate binding barrel"/>
    <property type="match status" value="1"/>
</dbReference>
<feature type="binding site" evidence="9 11">
    <location>
        <position position="220"/>
    </location>
    <ligand>
        <name>substrate</name>
    </ligand>
</feature>
<dbReference type="InterPro" id="IPR018089">
    <property type="entry name" value="OMPdecase_AS"/>
</dbReference>
<organism evidence="14 15">
    <name type="scientific">Thermacetogenium phaeum (strain ATCC BAA-254 / DSM 26808 / PB)</name>
    <dbReference type="NCBI Taxonomy" id="1089553"/>
    <lineage>
        <taxon>Bacteria</taxon>
        <taxon>Bacillati</taxon>
        <taxon>Bacillota</taxon>
        <taxon>Clostridia</taxon>
        <taxon>Thermoanaerobacterales</taxon>
        <taxon>Thermoanaerobacteraceae</taxon>
        <taxon>Thermacetogenium</taxon>
    </lineage>
</organism>
<dbReference type="HAMAP" id="MF_01200_B">
    <property type="entry name" value="OMPdecase_type1_B"/>
    <property type="match status" value="1"/>
</dbReference>
<feature type="binding site" evidence="9">
    <location>
        <begin position="67"/>
        <end position="76"/>
    </location>
    <ligand>
        <name>substrate</name>
    </ligand>
</feature>
<dbReference type="InterPro" id="IPR047596">
    <property type="entry name" value="OMPdecase_bac"/>
</dbReference>
<dbReference type="PANTHER" id="PTHR32119:SF2">
    <property type="entry name" value="OROTIDINE 5'-PHOSPHATE DECARBOXYLASE"/>
    <property type="match status" value="1"/>
</dbReference>
<feature type="binding site" evidence="9 11">
    <location>
        <position position="18"/>
    </location>
    <ligand>
        <name>substrate</name>
    </ligand>
</feature>
<evidence type="ECO:0000256" key="11">
    <source>
        <dbReference type="PIRSR" id="PIRSR614732-2"/>
    </source>
</evidence>
<dbReference type="Pfam" id="PF00215">
    <property type="entry name" value="OMPdecase"/>
    <property type="match status" value="1"/>
</dbReference>
<dbReference type="EC" id="4.1.1.23" evidence="9"/>
<evidence type="ECO:0000256" key="5">
    <source>
        <dbReference type="ARBA" id="ARBA00022975"/>
    </source>
</evidence>
<evidence type="ECO:0000256" key="10">
    <source>
        <dbReference type="PIRSR" id="PIRSR614732-1"/>
    </source>
</evidence>
<dbReference type="InterPro" id="IPR011060">
    <property type="entry name" value="RibuloseP-bd_barrel"/>
</dbReference>
<evidence type="ECO:0000256" key="9">
    <source>
        <dbReference type="HAMAP-Rule" id="MF_01200"/>
    </source>
</evidence>
<feature type="binding site" evidence="9 11">
    <location>
        <position position="191"/>
    </location>
    <ligand>
        <name>substrate</name>
    </ligand>
</feature>
<feature type="binding site" evidence="9 11">
    <location>
        <position position="221"/>
    </location>
    <ligand>
        <name>substrate</name>
    </ligand>
</feature>
<evidence type="ECO:0000256" key="12">
    <source>
        <dbReference type="RuleBase" id="RU000512"/>
    </source>
</evidence>
<feature type="binding site" evidence="9 11">
    <location>
        <position position="200"/>
    </location>
    <ligand>
        <name>substrate</name>
    </ligand>
</feature>
<comment type="subunit">
    <text evidence="3 9">Homodimer.</text>
</comment>
<gene>
    <name evidence="9 14" type="primary">pyrF</name>
    <name evidence="14" type="ordered locus">Tph_c14420</name>
</gene>
<feature type="active site" description="For OMPdecase activity" evidence="10">
    <location>
        <position position="72"/>
    </location>
</feature>
<evidence type="ECO:0000256" key="6">
    <source>
        <dbReference type="ARBA" id="ARBA00023239"/>
    </source>
</evidence>
<dbReference type="GO" id="GO:0006207">
    <property type="term" value="P:'de novo' pyrimidine nucleobase biosynthetic process"/>
    <property type="evidence" value="ECO:0007669"/>
    <property type="project" value="InterPro"/>
</dbReference>
<evidence type="ECO:0000313" key="15">
    <source>
        <dbReference type="Proteomes" id="UP000000467"/>
    </source>
</evidence>
<evidence type="ECO:0000256" key="3">
    <source>
        <dbReference type="ARBA" id="ARBA00011738"/>
    </source>
</evidence>
<dbReference type="STRING" id="1089553.Tph_c14420"/>
<dbReference type="SMART" id="SM00934">
    <property type="entry name" value="OMPdecase"/>
    <property type="match status" value="1"/>
</dbReference>
<dbReference type="GO" id="GO:0005829">
    <property type="term" value="C:cytosol"/>
    <property type="evidence" value="ECO:0007669"/>
    <property type="project" value="TreeGrafter"/>
</dbReference>
<dbReference type="EMBL" id="CP003732">
    <property type="protein sequence ID" value="AFV11651.1"/>
    <property type="molecule type" value="Genomic_DNA"/>
</dbReference>
<dbReference type="PANTHER" id="PTHR32119">
    <property type="entry name" value="OROTIDINE 5'-PHOSPHATE DECARBOXYLASE"/>
    <property type="match status" value="1"/>
</dbReference>
<dbReference type="InterPro" id="IPR014732">
    <property type="entry name" value="OMPdecase"/>
</dbReference>
<evidence type="ECO:0000256" key="4">
    <source>
        <dbReference type="ARBA" id="ARBA00022793"/>
    </source>
</evidence>
<keyword evidence="4 9" id="KW-0210">Decarboxylase</keyword>
<feature type="active site" description="For OMPdecase activity" evidence="10">
    <location>
        <position position="69"/>
    </location>
</feature>
<dbReference type="InterPro" id="IPR013785">
    <property type="entry name" value="Aldolase_TIM"/>
</dbReference>
<dbReference type="UniPathway" id="UPA00070">
    <property type="reaction ID" value="UER00120"/>
</dbReference>
<dbReference type="Proteomes" id="UP000000467">
    <property type="component" value="Chromosome"/>
</dbReference>
<comment type="similarity">
    <text evidence="8 9">Belongs to the OMP decarboxylase family. Type 1 subfamily.</text>
</comment>
<feature type="binding site" evidence="9 11">
    <location>
        <position position="40"/>
    </location>
    <ligand>
        <name>substrate</name>
    </ligand>
</feature>
<dbReference type="GO" id="GO:0044205">
    <property type="term" value="P:'de novo' UMP biosynthetic process"/>
    <property type="evidence" value="ECO:0007669"/>
    <property type="project" value="UniProtKB-UniRule"/>
</dbReference>
<protein>
    <recommendedName>
        <fullName evidence="9">Orotidine 5'-phosphate decarboxylase</fullName>
        <ecNumber evidence="9">4.1.1.23</ecNumber>
    </recommendedName>
    <alternativeName>
        <fullName evidence="9">OMP decarboxylase</fullName>
        <shortName evidence="9">OMPDCase</shortName>
        <shortName evidence="9">OMPdecase</shortName>
    </alternativeName>
</protein>
<dbReference type="PROSITE" id="PS00156">
    <property type="entry name" value="OMPDECASE"/>
    <property type="match status" value="1"/>
</dbReference>
<evidence type="ECO:0000256" key="1">
    <source>
        <dbReference type="ARBA" id="ARBA00002356"/>
    </source>
</evidence>
<evidence type="ECO:0000256" key="8">
    <source>
        <dbReference type="ARBA" id="ARBA00061012"/>
    </source>
</evidence>
<sequence length="248" mass="27227">MKEELIMDTKERLIVALDLAERERVLGLVSQLHDCCGMFKVGLEPFCNYGPAFVKEIQEAGGRVFLDLKFHDIPRTVAQAGRAAARLGVAMFNVHIAGGREMLRAVVEEVEDETGGKRMPLIIGVTVLTSLGAEELFNDLGIERQPLDQVLFWAEIAKECGLSGVVASPREIAAIRERFGEDFLIVTPGIRPAGSSAGDQKRISTPGEAINAGADYIVVGRPILQAVDSREAARRILREMEESRDERK</sequence>
<evidence type="ECO:0000256" key="7">
    <source>
        <dbReference type="ARBA" id="ARBA00049157"/>
    </source>
</evidence>
<feature type="active site" description="For OMPdecase activity" evidence="10">
    <location>
        <position position="67"/>
    </location>
</feature>
<name>K4LF37_THEPS</name>
<dbReference type="FunFam" id="3.20.20.70:FF:000015">
    <property type="entry name" value="Orotidine 5'-phosphate decarboxylase"/>
    <property type="match status" value="1"/>
</dbReference>
<dbReference type="KEGG" id="tpz:Tph_c14420"/>
<comment type="function">
    <text evidence="1 9">Catalyzes the decarboxylation of orotidine 5'-monophosphate (OMP) to uridine 5'-monophosphate (UMP).</text>
</comment>
<reference evidence="14 15" key="1">
    <citation type="journal article" date="2012" name="BMC Genomics">
        <title>Genome-guided analysis of physiological and morphological traits of the fermentative acetate oxidizer Thermacetogenium phaeum.</title>
        <authorList>
            <person name="Oehler D."/>
            <person name="Poehlein A."/>
            <person name="Leimbach A."/>
            <person name="Muller N."/>
            <person name="Daniel R."/>
            <person name="Gottschalk G."/>
            <person name="Schink B."/>
        </authorList>
    </citation>
    <scope>NUCLEOTIDE SEQUENCE [LARGE SCALE GENOMIC DNA]</scope>
    <source>
        <strain evidence="15">ATCC BAA-254 / DSM 26808 / PB</strain>
    </source>
</reference>
<accession>K4LF37</accession>
<keyword evidence="15" id="KW-1185">Reference proteome</keyword>
<comment type="pathway">
    <text evidence="2 9 12">Pyrimidine metabolism; UMP biosynthesis via de novo pathway; UMP from orotate: step 2/2.</text>
</comment>
<keyword evidence="6 9" id="KW-0456">Lyase</keyword>
<dbReference type="eggNOG" id="COG0284">
    <property type="taxonomic scope" value="Bacteria"/>
</dbReference>
<dbReference type="InterPro" id="IPR001754">
    <property type="entry name" value="OMPdeCOase_dom"/>
</dbReference>
<comment type="catalytic activity">
    <reaction evidence="7 9 12">
        <text>orotidine 5'-phosphate + H(+) = UMP + CO2</text>
        <dbReference type="Rhea" id="RHEA:11596"/>
        <dbReference type="ChEBI" id="CHEBI:15378"/>
        <dbReference type="ChEBI" id="CHEBI:16526"/>
        <dbReference type="ChEBI" id="CHEBI:57538"/>
        <dbReference type="ChEBI" id="CHEBI:57865"/>
        <dbReference type="EC" id="4.1.1.23"/>
    </reaction>
</comment>
<feature type="active site" description="Proton donor" evidence="9">
    <location>
        <position position="69"/>
    </location>
</feature>
<evidence type="ECO:0000256" key="2">
    <source>
        <dbReference type="ARBA" id="ARBA00004861"/>
    </source>
</evidence>
<dbReference type="CDD" id="cd04725">
    <property type="entry name" value="OMP_decarboxylase_like"/>
    <property type="match status" value="1"/>
</dbReference>
<keyword evidence="5 9" id="KW-0665">Pyrimidine biosynthesis</keyword>
<feature type="binding site" evidence="9 11">
    <location>
        <position position="129"/>
    </location>
    <ligand>
        <name>substrate</name>
    </ligand>
</feature>
<dbReference type="GO" id="GO:0004590">
    <property type="term" value="F:orotidine-5'-phosphate decarboxylase activity"/>
    <property type="evidence" value="ECO:0007669"/>
    <property type="project" value="UniProtKB-UniRule"/>
</dbReference>
<evidence type="ECO:0000259" key="13">
    <source>
        <dbReference type="SMART" id="SM00934"/>
    </source>
</evidence>
<dbReference type="HOGENOM" id="CLU_067069_0_0_9"/>
<feature type="domain" description="Orotidine 5'-phosphate decarboxylase" evidence="13">
    <location>
        <begin position="12"/>
        <end position="236"/>
    </location>
</feature>
<dbReference type="NCBIfam" id="TIGR01740">
    <property type="entry name" value="pyrF"/>
    <property type="match status" value="1"/>
</dbReference>
<evidence type="ECO:0000313" key="14">
    <source>
        <dbReference type="EMBL" id="AFV11651.1"/>
    </source>
</evidence>
<dbReference type="Gene3D" id="3.20.20.70">
    <property type="entry name" value="Aldolase class I"/>
    <property type="match status" value="1"/>
</dbReference>
<proteinExistence type="inferred from homology"/>
<dbReference type="AlphaFoldDB" id="K4LF37"/>
<dbReference type="NCBIfam" id="NF001273">
    <property type="entry name" value="PRK00230.1"/>
    <property type="match status" value="1"/>
</dbReference>